<comment type="subunit">
    <text evidence="7">Part of the 50S ribosomal subunit.</text>
</comment>
<dbReference type="Pfam" id="PF00237">
    <property type="entry name" value="Ribosomal_L22"/>
    <property type="match status" value="1"/>
</dbReference>
<dbReference type="GO" id="GO:0015934">
    <property type="term" value="C:large ribosomal subunit"/>
    <property type="evidence" value="ECO:0007669"/>
    <property type="project" value="InterPro"/>
</dbReference>
<dbReference type="CDD" id="cd00336">
    <property type="entry name" value="Ribosomal_L22"/>
    <property type="match status" value="1"/>
</dbReference>
<comment type="similarity">
    <text evidence="1 6">Belongs to the universal ribosomal protein uL22 family.</text>
</comment>
<keyword evidence="2 7" id="KW-0699">rRNA-binding</keyword>
<name>A0A0G0ARZ7_9BACT</name>
<keyword evidence="5 6" id="KW-0687">Ribonucleoprotein</keyword>
<dbReference type="STRING" id="1618434.UR52_C0002G0031"/>
<dbReference type="GO" id="GO:0006412">
    <property type="term" value="P:translation"/>
    <property type="evidence" value="ECO:0007669"/>
    <property type="project" value="InterPro"/>
</dbReference>
<evidence type="ECO:0000313" key="10">
    <source>
        <dbReference type="Proteomes" id="UP000034176"/>
    </source>
</evidence>
<dbReference type="InterPro" id="IPR047867">
    <property type="entry name" value="Ribosomal_uL22_bac/org-type"/>
</dbReference>
<comment type="function">
    <text evidence="8">This protein binds specifically to 23S rRNA; its binding is stimulated by other ribosomal proteins, e.g., L4, L17, and L20. It is important during the early stages of 50S assembly. It makes multiple contacts with different domains of the 23S rRNA in the assembled 50S subunit and ribosome.</text>
</comment>
<organism evidence="9 10">
    <name type="scientific">Candidatus Gottesmanbacteria bacterium GW2011_GWA1_34_13</name>
    <dbReference type="NCBI Taxonomy" id="1618434"/>
    <lineage>
        <taxon>Bacteria</taxon>
        <taxon>Candidatus Gottesmaniibacteriota</taxon>
    </lineage>
</organism>
<keyword evidence="3 7" id="KW-0694">RNA-binding</keyword>
<dbReference type="Proteomes" id="UP000034176">
    <property type="component" value="Unassembled WGS sequence"/>
</dbReference>
<dbReference type="InterPro" id="IPR001063">
    <property type="entry name" value="Ribosomal_uL22"/>
</dbReference>
<evidence type="ECO:0000313" key="9">
    <source>
        <dbReference type="EMBL" id="KKP59803.1"/>
    </source>
</evidence>
<proteinExistence type="inferred from homology"/>
<evidence type="ECO:0000256" key="6">
    <source>
        <dbReference type="RuleBase" id="RU004005"/>
    </source>
</evidence>
<dbReference type="GO" id="GO:0019843">
    <property type="term" value="F:rRNA binding"/>
    <property type="evidence" value="ECO:0007669"/>
    <property type="project" value="UniProtKB-KW"/>
</dbReference>
<dbReference type="Gene3D" id="3.90.470.10">
    <property type="entry name" value="Ribosomal protein L22/L17"/>
    <property type="match status" value="1"/>
</dbReference>
<comment type="caution">
    <text evidence="9">The sequence shown here is derived from an EMBL/GenBank/DDBJ whole genome shotgun (WGS) entry which is preliminary data.</text>
</comment>
<reference evidence="9 10" key="1">
    <citation type="journal article" date="2015" name="Nature">
        <title>rRNA introns, odd ribosomes, and small enigmatic genomes across a large radiation of phyla.</title>
        <authorList>
            <person name="Brown C.T."/>
            <person name="Hug L.A."/>
            <person name="Thomas B.C."/>
            <person name="Sharon I."/>
            <person name="Castelle C.J."/>
            <person name="Singh A."/>
            <person name="Wilkins M.J."/>
            <person name="Williams K.H."/>
            <person name="Banfield J.F."/>
        </authorList>
    </citation>
    <scope>NUCLEOTIDE SEQUENCE [LARGE SCALE GENOMIC DNA]</scope>
</reference>
<dbReference type="InterPro" id="IPR005727">
    <property type="entry name" value="Ribosomal_uL22_bac/chlpt-type"/>
</dbReference>
<dbReference type="PANTHER" id="PTHR13501">
    <property type="entry name" value="CHLOROPLAST 50S RIBOSOMAL PROTEIN L22-RELATED"/>
    <property type="match status" value="1"/>
</dbReference>
<evidence type="ECO:0000256" key="4">
    <source>
        <dbReference type="ARBA" id="ARBA00022980"/>
    </source>
</evidence>
<dbReference type="InterPro" id="IPR036394">
    <property type="entry name" value="Ribosomal_uL22_sf"/>
</dbReference>
<accession>A0A0G0ARZ7</accession>
<evidence type="ECO:0000256" key="5">
    <source>
        <dbReference type="ARBA" id="ARBA00023274"/>
    </source>
</evidence>
<dbReference type="PANTHER" id="PTHR13501:SF8">
    <property type="entry name" value="LARGE RIBOSOMAL SUBUNIT PROTEIN UL22M"/>
    <property type="match status" value="1"/>
</dbReference>
<evidence type="ECO:0000256" key="7">
    <source>
        <dbReference type="RuleBase" id="RU004006"/>
    </source>
</evidence>
<evidence type="ECO:0000256" key="8">
    <source>
        <dbReference type="RuleBase" id="RU004008"/>
    </source>
</evidence>
<dbReference type="AlphaFoldDB" id="A0A0G0ARZ7"/>
<gene>
    <name evidence="9" type="ORF">UR52_C0002G0031</name>
</gene>
<dbReference type="GO" id="GO:0003735">
    <property type="term" value="F:structural constituent of ribosome"/>
    <property type="evidence" value="ECO:0007669"/>
    <property type="project" value="InterPro"/>
</dbReference>
<dbReference type="SUPFAM" id="SSF54843">
    <property type="entry name" value="Ribosomal protein L22"/>
    <property type="match status" value="1"/>
</dbReference>
<evidence type="ECO:0000256" key="3">
    <source>
        <dbReference type="ARBA" id="ARBA00022884"/>
    </source>
</evidence>
<keyword evidence="4 6" id="KW-0689">Ribosomal protein</keyword>
<dbReference type="NCBIfam" id="TIGR01044">
    <property type="entry name" value="rplV_bact"/>
    <property type="match status" value="1"/>
</dbReference>
<evidence type="ECO:0000256" key="1">
    <source>
        <dbReference type="ARBA" id="ARBA00009451"/>
    </source>
</evidence>
<sequence length="146" mass="16320">MVDQTDSKKYMEISATGKYIRVSQRKLQLLADSVKHMRPNDAVSALSFIRKSGSEPLKKLIASAIDNAVKRYSINSANLKIAGINVLKGPPMKRFRAVSRGMAHTYKKKMCHIKVTLIEVKSEVKPKINLEVKPSVKTVKTLKPKS</sequence>
<protein>
    <recommendedName>
        <fullName evidence="8">50S ribosomal protein L22</fullName>
    </recommendedName>
</protein>
<evidence type="ECO:0000256" key="2">
    <source>
        <dbReference type="ARBA" id="ARBA00022730"/>
    </source>
</evidence>
<dbReference type="EMBL" id="LBPN01000002">
    <property type="protein sequence ID" value="KKP59803.1"/>
    <property type="molecule type" value="Genomic_DNA"/>
</dbReference>